<evidence type="ECO:0000256" key="6">
    <source>
        <dbReference type="RuleBase" id="RU003983"/>
    </source>
</evidence>
<reference evidence="10 11" key="1">
    <citation type="submission" date="2022-10" db="EMBL/GenBank/DDBJ databases">
        <title>Alteromonas sp. chi3 Genome sequencing.</title>
        <authorList>
            <person name="Park S."/>
        </authorList>
    </citation>
    <scope>NUCLEOTIDE SEQUENCE [LARGE SCALE GENOMIC DNA]</scope>
    <source>
        <strain evidence="11">chi3</strain>
    </source>
</reference>
<name>A0ABT5L1H8_9ALTE</name>
<dbReference type="RefSeq" id="WP_273638153.1">
    <property type="nucleotide sequence ID" value="NZ_JAQQXP010000001.1"/>
</dbReference>
<evidence type="ECO:0000256" key="5">
    <source>
        <dbReference type="ARBA" id="ARBA00023049"/>
    </source>
</evidence>
<evidence type="ECO:0000313" key="11">
    <source>
        <dbReference type="Proteomes" id="UP001218788"/>
    </source>
</evidence>
<dbReference type="Pfam" id="PF23368">
    <property type="entry name" value="DUF7092"/>
    <property type="match status" value="1"/>
</dbReference>
<dbReference type="CDD" id="cd07332">
    <property type="entry name" value="M48C_Oma1_like"/>
    <property type="match status" value="1"/>
</dbReference>
<keyword evidence="7" id="KW-0472">Membrane</keyword>
<evidence type="ECO:0000313" key="10">
    <source>
        <dbReference type="EMBL" id="MDC8829658.1"/>
    </source>
</evidence>
<keyword evidence="11" id="KW-1185">Reference proteome</keyword>
<comment type="similarity">
    <text evidence="6">Belongs to the peptidase M48 family.</text>
</comment>
<evidence type="ECO:0000256" key="4">
    <source>
        <dbReference type="ARBA" id="ARBA00022833"/>
    </source>
</evidence>
<protein>
    <submittedName>
        <fullName evidence="10">M48 family metallopeptidase</fullName>
    </submittedName>
</protein>
<keyword evidence="4 6" id="KW-0862">Zinc</keyword>
<dbReference type="InterPro" id="IPR055518">
    <property type="entry name" value="DUF7092"/>
</dbReference>
<evidence type="ECO:0000259" key="8">
    <source>
        <dbReference type="Pfam" id="PF01435"/>
    </source>
</evidence>
<keyword evidence="7" id="KW-1133">Transmembrane helix</keyword>
<organism evidence="10 11">
    <name type="scientific">Alteromonas gilva</name>
    <dbReference type="NCBI Taxonomy" id="2987522"/>
    <lineage>
        <taxon>Bacteria</taxon>
        <taxon>Pseudomonadati</taxon>
        <taxon>Pseudomonadota</taxon>
        <taxon>Gammaproteobacteria</taxon>
        <taxon>Alteromonadales</taxon>
        <taxon>Alteromonadaceae</taxon>
        <taxon>Alteromonas/Salinimonas group</taxon>
        <taxon>Alteromonas</taxon>
    </lineage>
</organism>
<feature type="domain" description="Peptidase M48" evidence="8">
    <location>
        <begin position="176"/>
        <end position="344"/>
    </location>
</feature>
<evidence type="ECO:0000256" key="1">
    <source>
        <dbReference type="ARBA" id="ARBA00022670"/>
    </source>
</evidence>
<dbReference type="Pfam" id="PF01435">
    <property type="entry name" value="Peptidase_M48"/>
    <property type="match status" value="1"/>
</dbReference>
<proteinExistence type="inferred from homology"/>
<dbReference type="Gene3D" id="3.30.2010.10">
    <property type="entry name" value="Metalloproteases ('zincins'), catalytic domain"/>
    <property type="match status" value="1"/>
</dbReference>
<dbReference type="InterPro" id="IPR001915">
    <property type="entry name" value="Peptidase_M48"/>
</dbReference>
<dbReference type="PANTHER" id="PTHR22726:SF1">
    <property type="entry name" value="METALLOENDOPEPTIDASE OMA1, MITOCHONDRIAL"/>
    <property type="match status" value="1"/>
</dbReference>
<feature type="transmembrane region" description="Helical" evidence="7">
    <location>
        <begin position="103"/>
        <end position="124"/>
    </location>
</feature>
<evidence type="ECO:0000256" key="2">
    <source>
        <dbReference type="ARBA" id="ARBA00022723"/>
    </source>
</evidence>
<gene>
    <name evidence="10" type="ORF">OIK42_02670</name>
</gene>
<accession>A0ABT5L1H8</accession>
<dbReference type="PANTHER" id="PTHR22726">
    <property type="entry name" value="METALLOENDOPEPTIDASE OMA1"/>
    <property type="match status" value="1"/>
</dbReference>
<keyword evidence="5 6" id="KW-0482">Metalloprotease</keyword>
<evidence type="ECO:0000256" key="7">
    <source>
        <dbReference type="SAM" id="Phobius"/>
    </source>
</evidence>
<feature type="domain" description="DUF7092" evidence="9">
    <location>
        <begin position="7"/>
        <end position="82"/>
    </location>
</feature>
<sequence>MPTYSKGTLYFAGSAGYQPVQVTLSGNGLLVLSDDGVTQYARAKRDEISVASKVANLPREVVLPSKDLLNIEADENLNHWLDTPAGSKQSIENVALKLETSRVWLVASIVLSPLLLFGIFKYMVPALAITFADFVPDSLTEVTSRHTLAVLDRTVLSASTLPDETVNKIRASFSPLLAAYSRDGRRYQVLFRQTDTMGANAFALPDGTIVFTDDIIELMGTESSDLHAILLHEIGHVEHNHSMRLVAESLATTLIITYFFGDVSGLIELFMGVSGTVVQNQYSQRLEWEADGFALEQGAKFDIEPKAFASAMSKIAAALPPDSQSDHFFSSHPLLQERIKRAREAQQRHY</sequence>
<dbReference type="Proteomes" id="UP001218788">
    <property type="component" value="Unassembled WGS sequence"/>
</dbReference>
<evidence type="ECO:0000259" key="9">
    <source>
        <dbReference type="Pfam" id="PF23368"/>
    </source>
</evidence>
<keyword evidence="1 6" id="KW-0645">Protease</keyword>
<comment type="caution">
    <text evidence="10">The sequence shown here is derived from an EMBL/GenBank/DDBJ whole genome shotgun (WGS) entry which is preliminary data.</text>
</comment>
<comment type="cofactor">
    <cofactor evidence="6">
        <name>Zn(2+)</name>
        <dbReference type="ChEBI" id="CHEBI:29105"/>
    </cofactor>
    <text evidence="6">Binds 1 zinc ion per subunit.</text>
</comment>
<keyword evidence="2" id="KW-0479">Metal-binding</keyword>
<keyword evidence="3 6" id="KW-0378">Hydrolase</keyword>
<dbReference type="EMBL" id="JAQQXP010000001">
    <property type="protein sequence ID" value="MDC8829658.1"/>
    <property type="molecule type" value="Genomic_DNA"/>
</dbReference>
<dbReference type="InterPro" id="IPR051156">
    <property type="entry name" value="Mito/Outer_Membr_Metalloprot"/>
</dbReference>
<evidence type="ECO:0000256" key="3">
    <source>
        <dbReference type="ARBA" id="ARBA00022801"/>
    </source>
</evidence>
<keyword evidence="7" id="KW-0812">Transmembrane</keyword>